<accession>A0ABV0BC87</accession>
<keyword evidence="2" id="KW-0812">Transmembrane</keyword>
<dbReference type="RefSeq" id="WP_346248208.1">
    <property type="nucleotide sequence ID" value="NZ_JBDIZK010000012.1"/>
</dbReference>
<protein>
    <submittedName>
        <fullName evidence="3">Uncharacterized protein</fullName>
    </submittedName>
</protein>
<keyword evidence="2" id="KW-1133">Transmembrane helix</keyword>
<evidence type="ECO:0000256" key="1">
    <source>
        <dbReference type="SAM" id="MobiDB-lite"/>
    </source>
</evidence>
<evidence type="ECO:0000256" key="2">
    <source>
        <dbReference type="SAM" id="Phobius"/>
    </source>
</evidence>
<gene>
    <name evidence="3" type="ORF">TPR58_18490</name>
</gene>
<organism evidence="3 4">
    <name type="scientific">Sphingomonas rustica</name>
    <dbReference type="NCBI Taxonomy" id="3103142"/>
    <lineage>
        <taxon>Bacteria</taxon>
        <taxon>Pseudomonadati</taxon>
        <taxon>Pseudomonadota</taxon>
        <taxon>Alphaproteobacteria</taxon>
        <taxon>Sphingomonadales</taxon>
        <taxon>Sphingomonadaceae</taxon>
        <taxon>Sphingomonas</taxon>
    </lineage>
</organism>
<name>A0ABV0BC87_9SPHN</name>
<proteinExistence type="predicted"/>
<feature type="transmembrane region" description="Helical" evidence="2">
    <location>
        <begin position="35"/>
        <end position="55"/>
    </location>
</feature>
<reference evidence="3 4" key="1">
    <citation type="submission" date="2024-05" db="EMBL/GenBank/DDBJ databases">
        <title>Sphingomonas sp. HF-S3 16S ribosomal RNA gene Genome sequencing and assembly.</title>
        <authorList>
            <person name="Lee H."/>
        </authorList>
    </citation>
    <scope>NUCLEOTIDE SEQUENCE [LARGE SCALE GENOMIC DNA]</scope>
    <source>
        <strain evidence="3 4">HF-S3</strain>
    </source>
</reference>
<sequence>MRVFIEVMHVMIGLVAAAVIGQVASWSYPLANRDIWLVTYAAMVAVVAMGARPTWRAWQADRRTLASAGQGGAATARREEAQSDD</sequence>
<feature type="region of interest" description="Disordered" evidence="1">
    <location>
        <begin position="66"/>
        <end position="85"/>
    </location>
</feature>
<keyword evidence="2" id="KW-0472">Membrane</keyword>
<evidence type="ECO:0000313" key="3">
    <source>
        <dbReference type="EMBL" id="MEN3749169.1"/>
    </source>
</evidence>
<dbReference type="EMBL" id="JBDIZK010000012">
    <property type="protein sequence ID" value="MEN3749169.1"/>
    <property type="molecule type" value="Genomic_DNA"/>
</dbReference>
<comment type="caution">
    <text evidence="3">The sequence shown here is derived from an EMBL/GenBank/DDBJ whole genome shotgun (WGS) entry which is preliminary data.</text>
</comment>
<evidence type="ECO:0000313" key="4">
    <source>
        <dbReference type="Proteomes" id="UP001427805"/>
    </source>
</evidence>
<keyword evidence="4" id="KW-1185">Reference proteome</keyword>
<dbReference type="Proteomes" id="UP001427805">
    <property type="component" value="Unassembled WGS sequence"/>
</dbReference>
<feature type="compositionally biased region" description="Basic and acidic residues" evidence="1">
    <location>
        <begin position="76"/>
        <end position="85"/>
    </location>
</feature>